<dbReference type="FunFam" id="3.40.50.1820:FF:000072">
    <property type="entry name" value="Serine carboxypeptidase-like 19"/>
    <property type="match status" value="1"/>
</dbReference>
<name>A0A6I9SJV5_SESIN</name>
<proteinExistence type="inferred from homology"/>
<evidence type="ECO:0000313" key="3">
    <source>
        <dbReference type="Proteomes" id="UP000504604"/>
    </source>
</evidence>
<dbReference type="InterPro" id="IPR029058">
    <property type="entry name" value="AB_hydrolase_fold"/>
</dbReference>
<dbReference type="Gene3D" id="3.40.50.12670">
    <property type="match status" value="1"/>
</dbReference>
<keyword evidence="3" id="KW-1185">Reference proteome</keyword>
<dbReference type="FunFam" id="3.40.50.12670:FF:000002">
    <property type="entry name" value="Carboxypeptidase"/>
    <property type="match status" value="1"/>
</dbReference>
<dbReference type="GeneID" id="105155877"/>
<keyword evidence="2" id="KW-0732">Signal</keyword>
<dbReference type="GO" id="GO:0006508">
    <property type="term" value="P:proteolysis"/>
    <property type="evidence" value="ECO:0007669"/>
    <property type="project" value="InterPro"/>
</dbReference>
<dbReference type="PRINTS" id="PR00724">
    <property type="entry name" value="CRBOXYPTASEC"/>
</dbReference>
<evidence type="ECO:0000313" key="4">
    <source>
        <dbReference type="RefSeq" id="XP_011070163.1"/>
    </source>
</evidence>
<dbReference type="RefSeq" id="XP_020547110.1">
    <property type="nucleotide sequence ID" value="XM_020691451.1"/>
</dbReference>
<dbReference type="RefSeq" id="XP_011070163.1">
    <property type="nucleotide sequence ID" value="XM_011071861.2"/>
</dbReference>
<dbReference type="SUPFAM" id="SSF53474">
    <property type="entry name" value="alpha/beta-Hydrolases"/>
    <property type="match status" value="1"/>
</dbReference>
<dbReference type="AlphaFoldDB" id="A0A6I9SJV5"/>
<sequence>MEILSMKPLRALVILLVILCTSNTVFAQRVIQTLPGLPDKLPNKLETGYIGVGEDEEVQLFYFFFESEGDPEKDPFIFWITGGPGCSGLSVILMEIGTFVIDFPNCTGGPTALKLNEYAWTKSASILFIDQPAGTGYSYSNTLKGYITNDTLSTRLSYDFLRKWLIKHPQYLKNPLYIVGESYSGITLPLIVDEVYKGLEAGDKPTLNIKGYALGNPITDLYQDINERVPYAHGMGLLSEKLYQSAKVHCHGNYKNADPTNTICVNDLEKINQCLAKIYQPHILEPWCDEALWAPKRRDVMSLYPSSVDEIALDFIQPVVTRKKKEWCREDNAFLSHSWANDKAVQKALNVREGTQWVRCNQTLRHSKPGPSGKIPYIKDVPSTIGYHKKFTQTNARVLIFSGDHDLVAPHTSTEKWIESLKVPIKSDWRPWFVDDQIGGYTMQYAQGNYELTYATIKGSGHTNPEFRPKESFALFDRWIREIEL</sequence>
<dbReference type="OrthoDB" id="901533at2759"/>
<evidence type="ECO:0000256" key="1">
    <source>
        <dbReference type="ARBA" id="ARBA00009431"/>
    </source>
</evidence>
<evidence type="ECO:0000313" key="5">
    <source>
        <dbReference type="RefSeq" id="XP_020547110.1"/>
    </source>
</evidence>
<dbReference type="PANTHER" id="PTHR11802">
    <property type="entry name" value="SERINE PROTEASE FAMILY S10 SERINE CARBOXYPEPTIDASE"/>
    <property type="match status" value="1"/>
</dbReference>
<protein>
    <submittedName>
        <fullName evidence="4 5">Serine carboxypeptidase-like 18</fullName>
    </submittedName>
</protein>
<dbReference type="Pfam" id="PF00450">
    <property type="entry name" value="Peptidase_S10"/>
    <property type="match status" value="1"/>
</dbReference>
<accession>A0A6I9SJV5</accession>
<dbReference type="Proteomes" id="UP000504604">
    <property type="component" value="Linkage group LG2"/>
</dbReference>
<dbReference type="GO" id="GO:0004185">
    <property type="term" value="F:serine-type carboxypeptidase activity"/>
    <property type="evidence" value="ECO:0007669"/>
    <property type="project" value="InterPro"/>
</dbReference>
<dbReference type="GO" id="GO:0016747">
    <property type="term" value="F:acyltransferase activity, transferring groups other than amino-acyl groups"/>
    <property type="evidence" value="ECO:0007669"/>
    <property type="project" value="TreeGrafter"/>
</dbReference>
<dbReference type="KEGG" id="sind:105155877"/>
<feature type="chain" id="PRO_5044636291" evidence="2">
    <location>
        <begin position="28"/>
        <end position="485"/>
    </location>
</feature>
<dbReference type="PANTHER" id="PTHR11802:SF224">
    <property type="entry name" value="SERINE CARBOXYPEPTIDASE-LIKE 7 ISOFORM X1"/>
    <property type="match status" value="1"/>
</dbReference>
<organism evidence="3 4">
    <name type="scientific">Sesamum indicum</name>
    <name type="common">Oriental sesame</name>
    <name type="synonym">Sesamum orientale</name>
    <dbReference type="NCBI Taxonomy" id="4182"/>
    <lineage>
        <taxon>Eukaryota</taxon>
        <taxon>Viridiplantae</taxon>
        <taxon>Streptophyta</taxon>
        <taxon>Embryophyta</taxon>
        <taxon>Tracheophyta</taxon>
        <taxon>Spermatophyta</taxon>
        <taxon>Magnoliopsida</taxon>
        <taxon>eudicotyledons</taxon>
        <taxon>Gunneridae</taxon>
        <taxon>Pentapetalae</taxon>
        <taxon>asterids</taxon>
        <taxon>lamiids</taxon>
        <taxon>Lamiales</taxon>
        <taxon>Pedaliaceae</taxon>
        <taxon>Sesamum</taxon>
    </lineage>
</organism>
<gene>
    <name evidence="4 5" type="primary">LOC105155877</name>
</gene>
<comment type="similarity">
    <text evidence="1">Belongs to the peptidase S10 family.</text>
</comment>
<dbReference type="InterPro" id="IPR001563">
    <property type="entry name" value="Peptidase_S10"/>
</dbReference>
<evidence type="ECO:0000256" key="2">
    <source>
        <dbReference type="SAM" id="SignalP"/>
    </source>
</evidence>
<dbReference type="Gene3D" id="3.40.50.1820">
    <property type="entry name" value="alpha/beta hydrolase"/>
    <property type="match status" value="1"/>
</dbReference>
<reference evidence="4 5" key="1">
    <citation type="submission" date="2025-04" db="UniProtKB">
        <authorList>
            <consortium name="RefSeq"/>
        </authorList>
    </citation>
    <scope>IDENTIFICATION</scope>
</reference>
<feature type="signal peptide" evidence="2">
    <location>
        <begin position="1"/>
        <end position="27"/>
    </location>
</feature>
<dbReference type="GO" id="GO:0019748">
    <property type="term" value="P:secondary metabolic process"/>
    <property type="evidence" value="ECO:0007669"/>
    <property type="project" value="TreeGrafter"/>
</dbReference>